<dbReference type="CDD" id="cd03225">
    <property type="entry name" value="ABC_cobalt_CbiO_domain1"/>
    <property type="match status" value="1"/>
</dbReference>
<dbReference type="GO" id="GO:0042626">
    <property type="term" value="F:ATPase-coupled transmembrane transporter activity"/>
    <property type="evidence" value="ECO:0007669"/>
    <property type="project" value="TreeGrafter"/>
</dbReference>
<reference evidence="13" key="1">
    <citation type="journal article" date="2014" name="Int. J. Syst. Evol. Microbiol.">
        <title>Complete genome sequence of Corynebacterium casei LMG S-19264T (=DSM 44701T), isolated from a smear-ripened cheese.</title>
        <authorList>
            <consortium name="US DOE Joint Genome Institute (JGI-PGF)"/>
            <person name="Walter F."/>
            <person name="Albersmeier A."/>
            <person name="Kalinowski J."/>
            <person name="Ruckert C."/>
        </authorList>
    </citation>
    <scope>NUCLEOTIDE SEQUENCE</scope>
    <source>
        <strain evidence="13">JCM 3035</strain>
    </source>
</reference>
<dbReference type="RefSeq" id="WP_189320987.1">
    <property type="nucleotide sequence ID" value="NZ_BMPQ01000003.1"/>
</dbReference>
<protein>
    <submittedName>
        <fullName evidence="13">ABC transporter ATP-binding protein</fullName>
    </submittedName>
</protein>
<comment type="caution">
    <text evidence="13">The sequence shown here is derived from an EMBL/GenBank/DDBJ whole genome shotgun (WGS) entry which is preliminary data.</text>
</comment>
<keyword evidence="9" id="KW-0472">Membrane</keyword>
<proteinExistence type="inferred from homology"/>
<gene>
    <name evidence="13" type="ORF">GCM10010094_13720</name>
</gene>
<keyword evidence="4" id="KW-1003">Cell membrane</keyword>
<dbReference type="GO" id="GO:0005524">
    <property type="term" value="F:ATP binding"/>
    <property type="evidence" value="ECO:0007669"/>
    <property type="project" value="UniProtKB-KW"/>
</dbReference>
<comment type="subcellular location">
    <subcellularLocation>
        <location evidence="1">Cell membrane</location>
        <topology evidence="1">Peripheral membrane protein</topology>
    </subcellularLocation>
</comment>
<evidence type="ECO:0000256" key="2">
    <source>
        <dbReference type="ARBA" id="ARBA00005417"/>
    </source>
</evidence>
<evidence type="ECO:0000256" key="1">
    <source>
        <dbReference type="ARBA" id="ARBA00004202"/>
    </source>
</evidence>
<dbReference type="Pfam" id="PF00005">
    <property type="entry name" value="ABC_tran"/>
    <property type="match status" value="2"/>
</dbReference>
<evidence type="ECO:0000256" key="6">
    <source>
        <dbReference type="ARBA" id="ARBA00022741"/>
    </source>
</evidence>
<evidence type="ECO:0000313" key="14">
    <source>
        <dbReference type="Proteomes" id="UP000637788"/>
    </source>
</evidence>
<reference evidence="13" key="2">
    <citation type="submission" date="2020-09" db="EMBL/GenBank/DDBJ databases">
        <authorList>
            <person name="Sun Q."/>
            <person name="Ohkuma M."/>
        </authorList>
    </citation>
    <scope>NUCLEOTIDE SEQUENCE</scope>
    <source>
        <strain evidence="13">JCM 3035</strain>
    </source>
</reference>
<dbReference type="SMART" id="SM00382">
    <property type="entry name" value="AAA"/>
    <property type="match status" value="2"/>
</dbReference>
<dbReference type="AlphaFoldDB" id="A0A917V9P3"/>
<feature type="region of interest" description="Disordered" evidence="11">
    <location>
        <begin position="561"/>
        <end position="582"/>
    </location>
</feature>
<dbReference type="PANTHER" id="PTHR43553">
    <property type="entry name" value="HEAVY METAL TRANSPORTER"/>
    <property type="match status" value="1"/>
</dbReference>
<organism evidence="13 14">
    <name type="scientific">Streptomyces flaveus</name>
    <dbReference type="NCBI Taxonomy" id="66370"/>
    <lineage>
        <taxon>Bacteria</taxon>
        <taxon>Bacillati</taxon>
        <taxon>Actinomycetota</taxon>
        <taxon>Actinomycetes</taxon>
        <taxon>Kitasatosporales</taxon>
        <taxon>Streptomycetaceae</taxon>
        <taxon>Streptomyces</taxon>
        <taxon>Streptomyces aurantiacus group</taxon>
    </lineage>
</organism>
<keyword evidence="3" id="KW-0813">Transport</keyword>
<dbReference type="FunFam" id="3.40.50.300:FF:000760">
    <property type="entry name" value="Cobalt ABC transporter ATP-binding protein"/>
    <property type="match status" value="1"/>
</dbReference>
<comment type="similarity">
    <text evidence="2">Belongs to the ABC transporter superfamily.</text>
</comment>
<evidence type="ECO:0000256" key="5">
    <source>
        <dbReference type="ARBA" id="ARBA00022737"/>
    </source>
</evidence>
<evidence type="ECO:0000256" key="3">
    <source>
        <dbReference type="ARBA" id="ARBA00022448"/>
    </source>
</evidence>
<keyword evidence="14" id="KW-1185">Reference proteome</keyword>
<dbReference type="SUPFAM" id="SSF52540">
    <property type="entry name" value="P-loop containing nucleoside triphosphate hydrolases"/>
    <property type="match status" value="2"/>
</dbReference>
<evidence type="ECO:0000313" key="13">
    <source>
        <dbReference type="EMBL" id="GGK54505.1"/>
    </source>
</evidence>
<evidence type="ECO:0000256" key="4">
    <source>
        <dbReference type="ARBA" id="ARBA00022475"/>
    </source>
</evidence>
<comment type="function">
    <text evidence="10">Probably part of an ABC transporter complex. Responsible for energy coupling to the transport system.</text>
</comment>
<dbReference type="InterPro" id="IPR003593">
    <property type="entry name" value="AAA+_ATPase"/>
</dbReference>
<feature type="domain" description="ABC transporter" evidence="12">
    <location>
        <begin position="2"/>
        <end position="243"/>
    </location>
</feature>
<dbReference type="InterPro" id="IPR027417">
    <property type="entry name" value="P-loop_NTPase"/>
</dbReference>
<evidence type="ECO:0000256" key="11">
    <source>
        <dbReference type="SAM" id="MobiDB-lite"/>
    </source>
</evidence>
<dbReference type="InterPro" id="IPR017871">
    <property type="entry name" value="ABC_transporter-like_CS"/>
</dbReference>
<dbReference type="InterPro" id="IPR015856">
    <property type="entry name" value="ABC_transpr_CbiO/EcfA_su"/>
</dbReference>
<dbReference type="Proteomes" id="UP000637788">
    <property type="component" value="Unassembled WGS sequence"/>
</dbReference>
<dbReference type="InterPro" id="IPR003439">
    <property type="entry name" value="ABC_transporter-like_ATP-bd"/>
</dbReference>
<accession>A0A917V9P3</accession>
<name>A0A917V9P3_9ACTN</name>
<evidence type="ECO:0000256" key="8">
    <source>
        <dbReference type="ARBA" id="ARBA00022967"/>
    </source>
</evidence>
<dbReference type="EMBL" id="BMPQ01000003">
    <property type="protein sequence ID" value="GGK54505.1"/>
    <property type="molecule type" value="Genomic_DNA"/>
</dbReference>
<sequence length="582" mass="61387">MIRFEDVSVTYDGATEPTVRGLELTVPEGELVLLVGPSGVGKSTILGAVSGLVPHFTGGTLRGRVTVAGRDTRTHKPRELADVVGTVGQDPLAHFVTDTVEDELAYGMESLGLAPDVMRRRVEETLDLLGLADLRDRPIATLSGGQQQRVAIGSVLTPHPRVLVLDEPTSALDPAAAEEVLAVLQRLVHDLGTTVLMAEHRLERVIQYADQVALLPAPGAPLVLGPPSEVMAVSPVYPPVVALGRFAGWSPLPLTVRDARRRAGALRERLEGMKGVAYEDESAGLTPAAPAPRPAPPRSRLFRKRDTPTAPAGTAVAAVDHLTVRRGRIEALHDVTLTVAPGETIALMGRNGAGKSTLLSALVGLVEPASGSVRVGGAVPHRTAPPELVRRVGLVPQEPRDLLYADTVAAECTAADRDADAEPGTCRALVSELLPGIADDTHPRDLSEGQRLTLALALVLTARPPLLLLDEPTRGLDYAAKSRLVTVLRDLATTGHAIILATHDVELAAELAHRVVILADGEPVADGPTVEVVMASPSFAPQVAKILAPQKWLTVSQVRAAVGATEREPEGRETTADREAKA</sequence>
<dbReference type="PROSITE" id="PS50893">
    <property type="entry name" value="ABC_TRANSPORTER_2"/>
    <property type="match status" value="2"/>
</dbReference>
<feature type="region of interest" description="Disordered" evidence="11">
    <location>
        <begin position="281"/>
        <end position="313"/>
    </location>
</feature>
<dbReference type="Gene3D" id="3.40.50.300">
    <property type="entry name" value="P-loop containing nucleotide triphosphate hydrolases"/>
    <property type="match status" value="2"/>
</dbReference>
<dbReference type="PROSITE" id="PS00211">
    <property type="entry name" value="ABC_TRANSPORTER_1"/>
    <property type="match status" value="1"/>
</dbReference>
<dbReference type="GO" id="GO:0016887">
    <property type="term" value="F:ATP hydrolysis activity"/>
    <property type="evidence" value="ECO:0007669"/>
    <property type="project" value="InterPro"/>
</dbReference>
<evidence type="ECO:0000259" key="12">
    <source>
        <dbReference type="PROSITE" id="PS50893"/>
    </source>
</evidence>
<evidence type="ECO:0000256" key="10">
    <source>
        <dbReference type="ARBA" id="ARBA00025157"/>
    </source>
</evidence>
<keyword evidence="6" id="KW-0547">Nucleotide-binding</keyword>
<evidence type="ECO:0000256" key="7">
    <source>
        <dbReference type="ARBA" id="ARBA00022840"/>
    </source>
</evidence>
<dbReference type="InterPro" id="IPR050095">
    <property type="entry name" value="ECF_ABC_transporter_ATP-bd"/>
</dbReference>
<keyword evidence="8" id="KW-1278">Translocase</keyword>
<evidence type="ECO:0000256" key="9">
    <source>
        <dbReference type="ARBA" id="ARBA00023136"/>
    </source>
</evidence>
<feature type="domain" description="ABC transporter" evidence="12">
    <location>
        <begin position="317"/>
        <end position="545"/>
    </location>
</feature>
<keyword evidence="5" id="KW-0677">Repeat</keyword>
<dbReference type="GO" id="GO:0043190">
    <property type="term" value="C:ATP-binding cassette (ABC) transporter complex"/>
    <property type="evidence" value="ECO:0007669"/>
    <property type="project" value="TreeGrafter"/>
</dbReference>
<feature type="compositionally biased region" description="Basic and acidic residues" evidence="11">
    <location>
        <begin position="565"/>
        <end position="582"/>
    </location>
</feature>
<keyword evidence="7 13" id="KW-0067">ATP-binding</keyword>